<dbReference type="OrthoDB" id="9794387at2"/>
<evidence type="ECO:0000313" key="5">
    <source>
        <dbReference type="EMBL" id="SFH06350.1"/>
    </source>
</evidence>
<dbReference type="PANTHER" id="PTHR44085">
    <property type="entry name" value="SEPIAPTERIN REDUCTASE"/>
    <property type="match status" value="1"/>
</dbReference>
<dbReference type="Gene3D" id="3.40.50.720">
    <property type="entry name" value="NAD(P)-binding Rossmann-like Domain"/>
    <property type="match status" value="1"/>
</dbReference>
<comment type="subcellular location">
    <subcellularLocation>
        <location evidence="1">Cytoplasm</location>
    </subcellularLocation>
</comment>
<reference evidence="6" key="1">
    <citation type="submission" date="2016-10" db="EMBL/GenBank/DDBJ databases">
        <authorList>
            <person name="Varghese N."/>
            <person name="Submissions S."/>
        </authorList>
    </citation>
    <scope>NUCLEOTIDE SEQUENCE [LARGE SCALE GENOMIC DNA]</scope>
    <source>
        <strain evidence="6">DSM 19315</strain>
    </source>
</reference>
<name>A0A1I2WYI0_9BACT</name>
<dbReference type="RefSeq" id="WP_092793806.1">
    <property type="nucleotide sequence ID" value="NZ_FOPC01000015.1"/>
</dbReference>
<dbReference type="InterPro" id="IPR002347">
    <property type="entry name" value="SDR_fam"/>
</dbReference>
<dbReference type="Proteomes" id="UP000199642">
    <property type="component" value="Unassembled WGS sequence"/>
</dbReference>
<dbReference type="GO" id="GO:0005737">
    <property type="term" value="C:cytoplasm"/>
    <property type="evidence" value="ECO:0007669"/>
    <property type="project" value="UniProtKB-SubCell"/>
</dbReference>
<dbReference type="InterPro" id="IPR036291">
    <property type="entry name" value="NAD(P)-bd_dom_sf"/>
</dbReference>
<dbReference type="PRINTS" id="PR00081">
    <property type="entry name" value="GDHRDH"/>
</dbReference>
<dbReference type="EMBL" id="FOPC01000015">
    <property type="protein sequence ID" value="SFH06350.1"/>
    <property type="molecule type" value="Genomic_DNA"/>
</dbReference>
<dbReference type="InterPro" id="IPR051721">
    <property type="entry name" value="Biopterin_syn/organic_redct"/>
</dbReference>
<evidence type="ECO:0000256" key="4">
    <source>
        <dbReference type="ARBA" id="ARBA00023002"/>
    </source>
</evidence>
<dbReference type="STRING" id="435880.SAMN04487988_11516"/>
<dbReference type="GO" id="GO:0004757">
    <property type="term" value="F:sepiapterin reductase (NADP+) activity"/>
    <property type="evidence" value="ECO:0007669"/>
    <property type="project" value="TreeGrafter"/>
</dbReference>
<keyword evidence="2" id="KW-0963">Cytoplasm</keyword>
<keyword evidence="4" id="KW-0560">Oxidoreductase</keyword>
<dbReference type="Pfam" id="PF00106">
    <property type="entry name" value="adh_short"/>
    <property type="match status" value="1"/>
</dbReference>
<keyword evidence="3" id="KW-0521">NADP</keyword>
<evidence type="ECO:0000256" key="1">
    <source>
        <dbReference type="ARBA" id="ARBA00004496"/>
    </source>
</evidence>
<keyword evidence="6" id="KW-1185">Reference proteome</keyword>
<protein>
    <submittedName>
        <fullName evidence="5">Benzil reductase ((S)-benzoin forming)</fullName>
    </submittedName>
</protein>
<accession>A0A1I2WYI0</accession>
<evidence type="ECO:0000313" key="6">
    <source>
        <dbReference type="Proteomes" id="UP000199642"/>
    </source>
</evidence>
<dbReference type="AlphaFoldDB" id="A0A1I2WYI0"/>
<sequence length="244" mass="27104">MFKTLLILTGHSKGLGRAILDYYLKLDQTQVLAISRSSISMDHPNLIERSLDLSDLPVLQNELDGIFPDGDFKQIILINNAGWIGEIKPIGELSPKELRQQVNLNLLAPMFLTNAFIKKYKSSPAEKIVCNISSGAASRPVSGWGGYCSTKAALAMFTMVADRDNKSDSFHFYSLAPGIVDTPMQEDIRKSDENNFPELEKFKAFKEKGDLTEPGIVAEKIGFLLGNVQNFPEVIQDVRNIELP</sequence>
<proteinExistence type="predicted"/>
<gene>
    <name evidence="5" type="ORF">SAMN04487988_11516</name>
</gene>
<dbReference type="SUPFAM" id="SSF51735">
    <property type="entry name" value="NAD(P)-binding Rossmann-fold domains"/>
    <property type="match status" value="1"/>
</dbReference>
<dbReference type="PANTHER" id="PTHR44085:SF2">
    <property type="entry name" value="SEPIAPTERIN REDUCTASE"/>
    <property type="match status" value="1"/>
</dbReference>
<evidence type="ECO:0000256" key="2">
    <source>
        <dbReference type="ARBA" id="ARBA00022490"/>
    </source>
</evidence>
<dbReference type="GO" id="GO:0006729">
    <property type="term" value="P:tetrahydrobiopterin biosynthetic process"/>
    <property type="evidence" value="ECO:0007669"/>
    <property type="project" value="TreeGrafter"/>
</dbReference>
<organism evidence="5 6">
    <name type="scientific">Algoriphagus hitonicola</name>
    <dbReference type="NCBI Taxonomy" id="435880"/>
    <lineage>
        <taxon>Bacteria</taxon>
        <taxon>Pseudomonadati</taxon>
        <taxon>Bacteroidota</taxon>
        <taxon>Cytophagia</taxon>
        <taxon>Cytophagales</taxon>
        <taxon>Cyclobacteriaceae</taxon>
        <taxon>Algoriphagus</taxon>
    </lineage>
</organism>
<evidence type="ECO:0000256" key="3">
    <source>
        <dbReference type="ARBA" id="ARBA00022857"/>
    </source>
</evidence>